<dbReference type="InterPro" id="IPR029058">
    <property type="entry name" value="AB_hydrolase_fold"/>
</dbReference>
<evidence type="ECO:0000313" key="7">
    <source>
        <dbReference type="Proteomes" id="UP000183810"/>
    </source>
</evidence>
<dbReference type="AlphaFoldDB" id="A0A1J0VNI5"/>
<evidence type="ECO:0000256" key="5">
    <source>
        <dbReference type="SAM" id="SignalP"/>
    </source>
</evidence>
<evidence type="ECO:0000313" key="6">
    <source>
        <dbReference type="EMBL" id="APE33551.1"/>
    </source>
</evidence>
<dbReference type="Proteomes" id="UP000183810">
    <property type="component" value="Chromosome"/>
</dbReference>
<dbReference type="PANTHER" id="PTHR33630">
    <property type="entry name" value="CUTINASE RV1984C-RELATED-RELATED"/>
    <property type="match status" value="1"/>
</dbReference>
<proteinExistence type="inferred from homology"/>
<dbReference type="SUPFAM" id="SSF53474">
    <property type="entry name" value="alpha/beta-Hydrolases"/>
    <property type="match status" value="1"/>
</dbReference>
<keyword evidence="2" id="KW-0719">Serine esterase</keyword>
<dbReference type="RefSeq" id="WP_071926734.1">
    <property type="nucleotide sequence ID" value="NZ_CP018082.1"/>
</dbReference>
<sequence length="227" mass="23535">MRLSRIRRPAVWAAVSLALTVGAATGTVLGAGTASAAGCADVQVVSARGTDEPDGWLGGRNLGALVGNPVYAVLDAVLPGPTDAYRVNYPASRNQPASVQAGNRDLVEHLVRQAQACPHQRFVLVGYSQGANVVANALGVSSEGARVGGPITATLPAHLQPRITAVLLFGNPIRGIGKTITGPYADRTYDVCNTNDPVCDPGGTDWNVHLHYAWHAVAAAQFVAGRL</sequence>
<dbReference type="SMART" id="SM01110">
    <property type="entry name" value="Cutinase"/>
    <property type="match status" value="1"/>
</dbReference>
<evidence type="ECO:0000256" key="1">
    <source>
        <dbReference type="ARBA" id="ARBA00007534"/>
    </source>
</evidence>
<feature type="chain" id="PRO_5038354112" evidence="5">
    <location>
        <begin position="24"/>
        <end position="227"/>
    </location>
</feature>
<evidence type="ECO:0000256" key="2">
    <source>
        <dbReference type="ARBA" id="ARBA00022487"/>
    </source>
</evidence>
<comment type="similarity">
    <text evidence="1">Belongs to the cutinase family.</text>
</comment>
<dbReference type="PANTHER" id="PTHR33630:SF9">
    <property type="entry name" value="CUTINASE 4"/>
    <property type="match status" value="1"/>
</dbReference>
<dbReference type="OrthoDB" id="3690529at2"/>
<dbReference type="InterPro" id="IPR000675">
    <property type="entry name" value="Cutinase/axe"/>
</dbReference>
<gene>
    <name evidence="6" type="ORF">BOX37_05710</name>
</gene>
<dbReference type="EMBL" id="CP018082">
    <property type="protein sequence ID" value="APE33551.1"/>
    <property type="molecule type" value="Genomic_DNA"/>
</dbReference>
<keyword evidence="3" id="KW-0378">Hydrolase</keyword>
<accession>A0A1J0VNI5</accession>
<protein>
    <submittedName>
        <fullName evidence="6">Cutinase</fullName>
    </submittedName>
</protein>
<feature type="signal peptide" evidence="5">
    <location>
        <begin position="1"/>
        <end position="23"/>
    </location>
</feature>
<reference evidence="6" key="1">
    <citation type="submission" date="2016-11" db="EMBL/GenBank/DDBJ databases">
        <authorList>
            <person name="Jaros S."/>
            <person name="Januszkiewicz K."/>
            <person name="Wedrychowicz H."/>
        </authorList>
    </citation>
    <scope>NUCLEOTIDE SEQUENCE [LARGE SCALE GENOMIC DNA]</scope>
    <source>
        <strain evidence="6">Y48</strain>
    </source>
</reference>
<dbReference type="KEGG" id="nsl:BOX37_05710"/>
<dbReference type="Gene3D" id="3.40.50.1820">
    <property type="entry name" value="alpha/beta hydrolase"/>
    <property type="match status" value="1"/>
</dbReference>
<keyword evidence="5" id="KW-0732">Signal</keyword>
<keyword evidence="7" id="KW-1185">Reference proteome</keyword>
<dbReference type="GO" id="GO:0052689">
    <property type="term" value="F:carboxylic ester hydrolase activity"/>
    <property type="evidence" value="ECO:0007669"/>
    <property type="project" value="UniProtKB-KW"/>
</dbReference>
<dbReference type="Pfam" id="PF01083">
    <property type="entry name" value="Cutinase"/>
    <property type="match status" value="1"/>
</dbReference>
<organism evidence="6 7">
    <name type="scientific">Nocardia mangyaensis</name>
    <dbReference type="NCBI Taxonomy" id="2213200"/>
    <lineage>
        <taxon>Bacteria</taxon>
        <taxon>Bacillati</taxon>
        <taxon>Actinomycetota</taxon>
        <taxon>Actinomycetes</taxon>
        <taxon>Mycobacteriales</taxon>
        <taxon>Nocardiaceae</taxon>
        <taxon>Nocardia</taxon>
    </lineage>
</organism>
<name>A0A1J0VNI5_9NOCA</name>
<evidence type="ECO:0000256" key="4">
    <source>
        <dbReference type="ARBA" id="ARBA00023157"/>
    </source>
</evidence>
<keyword evidence="4" id="KW-1015">Disulfide bond</keyword>
<evidence type="ECO:0000256" key="3">
    <source>
        <dbReference type="ARBA" id="ARBA00022801"/>
    </source>
</evidence>